<sequence>MRIPSPLLASIFSFVRSVTSHAAAAATPGSVSPDRALQAPLFGITPAPDRRHVSHRLLRARQGDQRSSDGRTSFIGWYVQSNSWISATCPPQDYFAADEQFGVCCHRENPYCDLATSCGGPYNNYAVGLNGQADW</sequence>
<organism evidence="2 3">
    <name type="scientific">Colletotrichum chlorophyti</name>
    <dbReference type="NCBI Taxonomy" id="708187"/>
    <lineage>
        <taxon>Eukaryota</taxon>
        <taxon>Fungi</taxon>
        <taxon>Dikarya</taxon>
        <taxon>Ascomycota</taxon>
        <taxon>Pezizomycotina</taxon>
        <taxon>Sordariomycetes</taxon>
        <taxon>Hypocreomycetidae</taxon>
        <taxon>Glomerellales</taxon>
        <taxon>Glomerellaceae</taxon>
        <taxon>Colletotrichum</taxon>
    </lineage>
</organism>
<evidence type="ECO:0000313" key="2">
    <source>
        <dbReference type="EMBL" id="OLN82006.1"/>
    </source>
</evidence>
<proteinExistence type="predicted"/>
<comment type="caution">
    <text evidence="2">The sequence shown here is derived from an EMBL/GenBank/DDBJ whole genome shotgun (WGS) entry which is preliminary data.</text>
</comment>
<dbReference type="Proteomes" id="UP000186583">
    <property type="component" value="Unassembled WGS sequence"/>
</dbReference>
<dbReference type="EMBL" id="MPGH01000236">
    <property type="protein sequence ID" value="OLN82006.1"/>
    <property type="molecule type" value="Genomic_DNA"/>
</dbReference>
<feature type="signal peptide" evidence="1">
    <location>
        <begin position="1"/>
        <end position="17"/>
    </location>
</feature>
<dbReference type="AlphaFoldDB" id="A0A1Q8RC69"/>
<keyword evidence="3" id="KW-1185">Reference proteome</keyword>
<evidence type="ECO:0000256" key="1">
    <source>
        <dbReference type="SAM" id="SignalP"/>
    </source>
</evidence>
<gene>
    <name evidence="2" type="ORF">CCHL11_09271</name>
</gene>
<keyword evidence="1" id="KW-0732">Signal</keyword>
<dbReference type="OrthoDB" id="4846489at2759"/>
<evidence type="ECO:0000313" key="3">
    <source>
        <dbReference type="Proteomes" id="UP000186583"/>
    </source>
</evidence>
<name>A0A1Q8RC69_9PEZI</name>
<feature type="chain" id="PRO_5012480533" evidence="1">
    <location>
        <begin position="18"/>
        <end position="135"/>
    </location>
</feature>
<accession>A0A1Q8RC69</accession>
<protein>
    <submittedName>
        <fullName evidence="2">Uncharacterized protein</fullName>
    </submittedName>
</protein>
<reference evidence="2 3" key="1">
    <citation type="submission" date="2016-11" db="EMBL/GenBank/DDBJ databases">
        <title>Draft Genome Assembly of Colletotrichum chlorophyti a pathogen of herbaceous plants.</title>
        <authorList>
            <person name="Gan P."/>
            <person name="Narusaka M."/>
            <person name="Tsushima A."/>
            <person name="Narusaka Y."/>
            <person name="Takano Y."/>
            <person name="Shirasu K."/>
        </authorList>
    </citation>
    <scope>NUCLEOTIDE SEQUENCE [LARGE SCALE GENOMIC DNA]</scope>
    <source>
        <strain evidence="2 3">NTL11</strain>
    </source>
</reference>